<keyword evidence="1" id="KW-0677">Repeat</keyword>
<reference evidence="3 4" key="1">
    <citation type="submission" date="2016-01" db="EMBL/GenBank/DDBJ databases">
        <title>Highly variable Streptococcus oralis are common among viridans streptococci isolated from primates.</title>
        <authorList>
            <person name="Denapaite D."/>
            <person name="Rieger M."/>
            <person name="Koendgen S."/>
            <person name="Brueckner R."/>
            <person name="Ochigava I."/>
            <person name="Kappeler P."/>
            <person name="Maetz-Rensing K."/>
            <person name="Leendertz F."/>
            <person name="Hakenbeck R."/>
        </authorList>
    </citation>
    <scope>NUCLEOTIDE SEQUENCE [LARGE SCALE GENOMIC DNA]</scope>
    <source>
        <strain evidence="3 4">DD07</strain>
    </source>
</reference>
<evidence type="ECO:0000313" key="3">
    <source>
        <dbReference type="EMBL" id="KXT73276.1"/>
    </source>
</evidence>
<name>A0A139NB29_STRGN</name>
<evidence type="ECO:0000259" key="2">
    <source>
        <dbReference type="PROSITE" id="PS51372"/>
    </source>
</evidence>
<evidence type="ECO:0000256" key="1">
    <source>
        <dbReference type="ARBA" id="ARBA00022737"/>
    </source>
</evidence>
<proteinExistence type="predicted"/>
<accession>A0A139NB29</accession>
<dbReference type="Proteomes" id="UP000070096">
    <property type="component" value="Unassembled WGS sequence"/>
</dbReference>
<feature type="domain" description="PRD" evidence="2">
    <location>
        <begin position="163"/>
        <end position="272"/>
    </location>
</feature>
<dbReference type="PANTHER" id="PTHR30185:SF15">
    <property type="entry name" value="CRYPTIC BETA-GLUCOSIDE BGL OPERON ANTITERMINATOR"/>
    <property type="match status" value="1"/>
</dbReference>
<organism evidence="3 4">
    <name type="scientific">Streptococcus gordonii</name>
    <dbReference type="NCBI Taxonomy" id="1302"/>
    <lineage>
        <taxon>Bacteria</taxon>
        <taxon>Bacillati</taxon>
        <taxon>Bacillota</taxon>
        <taxon>Bacilli</taxon>
        <taxon>Lactobacillales</taxon>
        <taxon>Streptococcaceae</taxon>
        <taxon>Streptococcus</taxon>
    </lineage>
</organism>
<dbReference type="SUPFAM" id="SSF63520">
    <property type="entry name" value="PTS-regulatory domain, PRD"/>
    <property type="match status" value="2"/>
</dbReference>
<evidence type="ECO:0000313" key="4">
    <source>
        <dbReference type="Proteomes" id="UP000070096"/>
    </source>
</evidence>
<dbReference type="PATRIC" id="fig|1302.21.peg.528"/>
<gene>
    <name evidence="3" type="ORF">SGODD07_00470</name>
</gene>
<dbReference type="SUPFAM" id="SSF50151">
    <property type="entry name" value="SacY-like RNA-binding domain"/>
    <property type="match status" value="1"/>
</dbReference>
<dbReference type="Pfam" id="PF03123">
    <property type="entry name" value="CAT_RBD"/>
    <property type="match status" value="1"/>
</dbReference>
<comment type="caution">
    <text evidence="3">The sequence shown here is derived from an EMBL/GenBank/DDBJ whole genome shotgun (WGS) entry which is preliminary data.</text>
</comment>
<feature type="domain" description="PRD" evidence="2">
    <location>
        <begin position="59"/>
        <end position="162"/>
    </location>
</feature>
<dbReference type="GO" id="GO:0006355">
    <property type="term" value="P:regulation of DNA-templated transcription"/>
    <property type="evidence" value="ECO:0007669"/>
    <property type="project" value="InterPro"/>
</dbReference>
<protein>
    <submittedName>
        <fullName evidence="3">Beta-glucoside bgl operon antiterminator, BglG family</fullName>
    </submittedName>
</protein>
<dbReference type="InterPro" id="IPR036634">
    <property type="entry name" value="PRD_sf"/>
</dbReference>
<dbReference type="InterPro" id="IPR004341">
    <property type="entry name" value="CAT_RNA-bd_dom"/>
</dbReference>
<dbReference type="InterPro" id="IPR036650">
    <property type="entry name" value="CAT_RNA-bd_dom_sf"/>
</dbReference>
<dbReference type="Gene3D" id="1.10.1790.10">
    <property type="entry name" value="PRD domain"/>
    <property type="match status" value="2"/>
</dbReference>
<dbReference type="InterPro" id="IPR050661">
    <property type="entry name" value="BglG_antiterminators"/>
</dbReference>
<dbReference type="SMART" id="SM01061">
    <property type="entry name" value="CAT_RBD"/>
    <property type="match status" value="1"/>
</dbReference>
<dbReference type="PROSITE" id="PS51372">
    <property type="entry name" value="PRD_2"/>
    <property type="match status" value="2"/>
</dbReference>
<dbReference type="GO" id="GO:0003723">
    <property type="term" value="F:RNA binding"/>
    <property type="evidence" value="ECO:0007669"/>
    <property type="project" value="InterPro"/>
</dbReference>
<sequence>MQIIKILNNNVVISEENQEEIVLMGRGLAFGRKAGQEIPLDLIEKKFILSADRKQLINEIDPEIIEIAGEVIAFAHKKISKKLNHHAFIAMADHMHGVALREKDDIYLKNFLMWDIKRFFPEEFEVGKYANQLLSQYFGKDLPDDEAGFMALTIVNAELENGAAARDLTMLMEEIMTIVKYSLEISLDEEDIYVQRFVTHLKFFCERVLTGSGYRDLEDNEMFMMMKSKYPYAFETTQKIVAHLEKTRNYITSEDEQLYLIIHLSRMKRKLP</sequence>
<dbReference type="EMBL" id="LQRC01000073">
    <property type="protein sequence ID" value="KXT73276.1"/>
    <property type="molecule type" value="Genomic_DNA"/>
</dbReference>
<dbReference type="AlphaFoldDB" id="A0A139NB29"/>
<dbReference type="Gene3D" id="2.30.24.10">
    <property type="entry name" value="CAT RNA-binding domain"/>
    <property type="match status" value="1"/>
</dbReference>
<dbReference type="PANTHER" id="PTHR30185">
    <property type="entry name" value="CRYPTIC BETA-GLUCOSIDE BGL OPERON ANTITERMINATOR"/>
    <property type="match status" value="1"/>
</dbReference>
<dbReference type="Pfam" id="PF00874">
    <property type="entry name" value="PRD"/>
    <property type="match status" value="2"/>
</dbReference>
<dbReference type="InterPro" id="IPR011608">
    <property type="entry name" value="PRD"/>
</dbReference>